<proteinExistence type="predicted"/>
<name>A0A1G8MDT5_9BACI</name>
<dbReference type="EMBL" id="FNDU01000010">
    <property type="protein sequence ID" value="SDI66062.1"/>
    <property type="molecule type" value="Genomic_DNA"/>
</dbReference>
<sequence length="252" mass="29562">MCTNMNRFYLFMILFLFIIAGCSSSSSEERLKEELSTSFSNSLYEIEFENLEESRYEGKDGFFLHYSITSPDESRELSPSDIDMTFSKVIEDEFGNEHSQYQNTEMKQDQEKNNVLYVKQFFTNNLHHDSNQLISTAQLVLHPNKTVRFEQVKKDIVPITRDELTIQDIEWDDNKLTLTVTDVLDIQNVEWSLLSEGEQIYPVFSNSIAEEEHYYKGEFEFAAVLEEPFTIIAERSDTYELIWELPFVIPVD</sequence>
<evidence type="ECO:0000313" key="1">
    <source>
        <dbReference type="EMBL" id="SDI66062.1"/>
    </source>
</evidence>
<dbReference type="Proteomes" id="UP000199017">
    <property type="component" value="Unassembled WGS sequence"/>
</dbReference>
<organism evidence="1 2">
    <name type="scientific">Alteribacillus bidgolensis</name>
    <dbReference type="NCBI Taxonomy" id="930129"/>
    <lineage>
        <taxon>Bacteria</taxon>
        <taxon>Bacillati</taxon>
        <taxon>Bacillota</taxon>
        <taxon>Bacilli</taxon>
        <taxon>Bacillales</taxon>
        <taxon>Bacillaceae</taxon>
        <taxon>Alteribacillus</taxon>
    </lineage>
</organism>
<dbReference type="PROSITE" id="PS51257">
    <property type="entry name" value="PROKAR_LIPOPROTEIN"/>
    <property type="match status" value="1"/>
</dbReference>
<accession>A0A1G8MDT5</accession>
<dbReference type="AlphaFoldDB" id="A0A1G8MDT5"/>
<evidence type="ECO:0000313" key="2">
    <source>
        <dbReference type="Proteomes" id="UP000199017"/>
    </source>
</evidence>
<protein>
    <submittedName>
        <fullName evidence="1">Uncharacterized protein</fullName>
    </submittedName>
</protein>
<gene>
    <name evidence="1" type="ORF">SAMN05216352_1103</name>
</gene>
<keyword evidence="2" id="KW-1185">Reference proteome</keyword>
<reference evidence="1 2" key="1">
    <citation type="submission" date="2016-10" db="EMBL/GenBank/DDBJ databases">
        <authorList>
            <person name="de Groot N.N."/>
        </authorList>
    </citation>
    <scope>NUCLEOTIDE SEQUENCE [LARGE SCALE GENOMIC DNA]</scope>
    <source>
        <strain evidence="2">P4B,CCM 7963,CECT 7998,DSM 25260,IBRC-M 10614,KCTC 13821</strain>
    </source>
</reference>